<dbReference type="AlphaFoldDB" id="A0A1H7PJT3"/>
<feature type="region of interest" description="Disordered" evidence="1">
    <location>
        <begin position="191"/>
        <end position="228"/>
    </location>
</feature>
<evidence type="ECO:0000256" key="1">
    <source>
        <dbReference type="SAM" id="MobiDB-lite"/>
    </source>
</evidence>
<evidence type="ECO:0000313" key="3">
    <source>
        <dbReference type="Proteomes" id="UP000199120"/>
    </source>
</evidence>
<gene>
    <name evidence="2" type="ORF">SAMN05192542_10726</name>
</gene>
<dbReference type="STRING" id="416943.SAMN05445871_0976"/>
<organism evidence="2 3">
    <name type="scientific">Paraburkholderia caballeronis</name>
    <dbReference type="NCBI Taxonomy" id="416943"/>
    <lineage>
        <taxon>Bacteria</taxon>
        <taxon>Pseudomonadati</taxon>
        <taxon>Pseudomonadota</taxon>
        <taxon>Betaproteobacteria</taxon>
        <taxon>Burkholderiales</taxon>
        <taxon>Burkholderiaceae</taxon>
        <taxon>Paraburkholderia</taxon>
    </lineage>
</organism>
<evidence type="ECO:0000313" key="2">
    <source>
        <dbReference type="EMBL" id="SEL36040.1"/>
    </source>
</evidence>
<name>A0A1H7PJT3_9BURK</name>
<dbReference type="Proteomes" id="UP000199120">
    <property type="component" value="Unassembled WGS sequence"/>
</dbReference>
<dbReference type="EMBL" id="FOAJ01000007">
    <property type="protein sequence ID" value="SEL36040.1"/>
    <property type="molecule type" value="Genomic_DNA"/>
</dbReference>
<accession>A0A1H7PJT3</accession>
<sequence length="228" mass="25687">MVRRGFLFAVCLMSMRGARNRALTDCVGIARSLRAVLRAASLRYHLRTSVVRVNSIPYDRPVTHPRRTRVRAASAARCVRMRARAGRGDDAGRVSSRDAIGVEGMRASWFDPARRVRGMSCRLLRRLRVSLRAAVRHGRLRCRRSAARRAASVCGNTSREHRARTTASSPDRLSARDSAFHGVTSFRFHSAPAARRTTTRRRVRSNERSRARPALSIHQRLAHARTQA</sequence>
<protein>
    <submittedName>
        <fullName evidence="2">Uncharacterized protein</fullName>
    </submittedName>
</protein>
<proteinExistence type="predicted"/>
<keyword evidence="3" id="KW-1185">Reference proteome</keyword>
<reference evidence="3" key="1">
    <citation type="submission" date="2016-10" db="EMBL/GenBank/DDBJ databases">
        <authorList>
            <person name="Varghese N."/>
            <person name="Submissions S."/>
        </authorList>
    </citation>
    <scope>NUCLEOTIDE SEQUENCE [LARGE SCALE GENOMIC DNA]</scope>
    <source>
        <strain evidence="3">LMG 26416</strain>
    </source>
</reference>